<name>F0UBM3_AJEC8</name>
<evidence type="ECO:0000313" key="3">
    <source>
        <dbReference type="Proteomes" id="UP000008142"/>
    </source>
</evidence>
<dbReference type="EMBL" id="DS990637">
    <property type="protein sequence ID" value="EGC43079.1"/>
    <property type="molecule type" value="Genomic_DNA"/>
</dbReference>
<dbReference type="Proteomes" id="UP000008142">
    <property type="component" value="Unassembled WGS sequence"/>
</dbReference>
<reference evidence="3" key="1">
    <citation type="submission" date="2008-07" db="EMBL/GenBank/DDBJ databases">
        <title>Annotation of Ajellomyces capsulatus strain H88.</title>
        <authorList>
            <person name="Champion M."/>
            <person name="Cuomo C."/>
            <person name="Ma L.-J."/>
            <person name="Henn M.R."/>
            <person name="Sil A."/>
            <person name="Goldman B."/>
            <person name="Young S.K."/>
            <person name="Kodira C.D."/>
            <person name="Zeng Q."/>
            <person name="Koehrsen M."/>
            <person name="Alvarado L."/>
            <person name="Berlin A."/>
            <person name="Borenstein D."/>
            <person name="Chen Z."/>
            <person name="Engels R."/>
            <person name="Freedman E."/>
            <person name="Gellesch M."/>
            <person name="Goldberg J."/>
            <person name="Griggs A."/>
            <person name="Gujja S."/>
            <person name="Heiman D."/>
            <person name="Hepburn T."/>
            <person name="Howarth C."/>
            <person name="Jen D."/>
            <person name="Larson L."/>
            <person name="Lewis B."/>
            <person name="Mehta T."/>
            <person name="Park D."/>
            <person name="Pearson M."/>
            <person name="Roberts A."/>
            <person name="Saif S."/>
            <person name="Shea T."/>
            <person name="Shenoy N."/>
            <person name="Sisk P."/>
            <person name="Stolte C."/>
            <person name="Sykes S."/>
            <person name="Walk T."/>
            <person name="White J."/>
            <person name="Yandava C."/>
            <person name="Klein B."/>
            <person name="McEwen J.G."/>
            <person name="Puccia R."/>
            <person name="Goldman G.H."/>
            <person name="Felipe M.S."/>
            <person name="Nino-Vega G."/>
            <person name="San-Blas G."/>
            <person name="Taylor J."/>
            <person name="Mendoza L."/>
            <person name="Galagan J."/>
            <person name="Nusbaum C."/>
            <person name="Birren B."/>
        </authorList>
    </citation>
    <scope>NUCLEOTIDE SEQUENCE [LARGE SCALE GENOMIC DNA]</scope>
    <source>
        <strain evidence="3">H88</strain>
    </source>
</reference>
<evidence type="ECO:0000256" key="1">
    <source>
        <dbReference type="SAM" id="MobiDB-lite"/>
    </source>
</evidence>
<evidence type="ECO:0000313" key="2">
    <source>
        <dbReference type="EMBL" id="EGC43079.1"/>
    </source>
</evidence>
<feature type="compositionally biased region" description="Basic and acidic residues" evidence="1">
    <location>
        <begin position="143"/>
        <end position="156"/>
    </location>
</feature>
<dbReference type="HOGENOM" id="CLU_1460910_0_0_1"/>
<sequence>MADQGCMTWGGSIHWKLVEWEERRPRHPFPPPTTTTDIGVNDSLQPELSPHQSPIIHLASHTACLSFSVGFGQRIVINQRGVMRPRMAPGWAEQLPNLTIQAFASLPFLIAKIFCWLLCVAAAKENQRSEEWGRSCKNSGPSLERRHQEPREIDLARGKTWLHMDEGIRTIGMNEETQREDKGNK</sequence>
<accession>F0UBM3</accession>
<feature type="region of interest" description="Disordered" evidence="1">
    <location>
        <begin position="130"/>
        <end position="156"/>
    </location>
</feature>
<gene>
    <name evidence="2" type="ORF">HCEG_02294</name>
</gene>
<organism evidence="3">
    <name type="scientific">Ajellomyces capsulatus (strain H88)</name>
    <name type="common">Darling's disease fungus</name>
    <name type="synonym">Histoplasma capsulatum</name>
    <dbReference type="NCBI Taxonomy" id="544711"/>
    <lineage>
        <taxon>Eukaryota</taxon>
        <taxon>Fungi</taxon>
        <taxon>Dikarya</taxon>
        <taxon>Ascomycota</taxon>
        <taxon>Pezizomycotina</taxon>
        <taxon>Eurotiomycetes</taxon>
        <taxon>Eurotiomycetidae</taxon>
        <taxon>Onygenales</taxon>
        <taxon>Ajellomycetaceae</taxon>
        <taxon>Histoplasma</taxon>
    </lineage>
</organism>
<dbReference type="AlphaFoldDB" id="F0UBM3"/>
<protein>
    <submittedName>
        <fullName evidence="2">Predicted protein</fullName>
    </submittedName>
</protein>
<proteinExistence type="predicted"/>